<dbReference type="Proteomes" id="UP000196005">
    <property type="component" value="Chromosome"/>
</dbReference>
<dbReference type="SUPFAM" id="SSF111369">
    <property type="entry name" value="HlyD-like secretion proteins"/>
    <property type="match status" value="1"/>
</dbReference>
<dbReference type="Gene3D" id="2.40.50.100">
    <property type="match status" value="1"/>
</dbReference>
<dbReference type="PANTHER" id="PTHR32347:SF23">
    <property type="entry name" value="BLL5650 PROTEIN"/>
    <property type="match status" value="1"/>
</dbReference>
<keyword evidence="2 3" id="KW-0175">Coiled coil</keyword>
<accession>A0A1Y0HKR5</accession>
<dbReference type="KEGG" id="suls:Sdiek1_1505"/>
<dbReference type="InterPro" id="IPR058647">
    <property type="entry name" value="BSH_CzcB-like"/>
</dbReference>
<dbReference type="Pfam" id="PF25973">
    <property type="entry name" value="BSH_CzcB"/>
    <property type="match status" value="1"/>
</dbReference>
<evidence type="ECO:0000256" key="2">
    <source>
        <dbReference type="ARBA" id="ARBA00023054"/>
    </source>
</evidence>
<reference evidence="6" key="1">
    <citation type="submission" date="2017-05" db="EMBL/GenBank/DDBJ databases">
        <title>Dechlorination kinetics govern the competition between two new strains of the genus Sulfurospirillum.</title>
        <authorList>
            <person name="Buttet G.F."/>
            <person name="Murray A.M."/>
            <person name="Goris T."/>
            <person name="Burion M."/>
            <person name="Lin B."/>
            <person name="Rolle M."/>
            <person name="Maillard J."/>
        </authorList>
    </citation>
    <scope>NUCLEOTIDE SEQUENCE [LARGE SCALE GENOMIC DNA]</scope>
    <source>
        <strain evidence="6">SL2-1</strain>
    </source>
</reference>
<comment type="subcellular location">
    <subcellularLocation>
        <location evidence="1">Cell envelope</location>
    </subcellularLocation>
</comment>
<dbReference type="OrthoDB" id="9778236at2"/>
<evidence type="ECO:0000256" key="1">
    <source>
        <dbReference type="ARBA" id="ARBA00004196"/>
    </source>
</evidence>
<dbReference type="RefSeq" id="WP_087438596.1">
    <property type="nucleotide sequence ID" value="NZ_CP021416.1"/>
</dbReference>
<dbReference type="Gene3D" id="2.40.30.170">
    <property type="match status" value="1"/>
</dbReference>
<organism evidence="5 6">
    <name type="scientific">Sulfurospirillum diekertiae</name>
    <dbReference type="NCBI Taxonomy" id="1854492"/>
    <lineage>
        <taxon>Bacteria</taxon>
        <taxon>Pseudomonadati</taxon>
        <taxon>Campylobacterota</taxon>
        <taxon>Epsilonproteobacteria</taxon>
        <taxon>Campylobacterales</taxon>
        <taxon>Sulfurospirillaceae</taxon>
        <taxon>Sulfurospirillum</taxon>
    </lineage>
</organism>
<protein>
    <recommendedName>
        <fullName evidence="4">CzcB-like barrel-sandwich hybrid domain-containing protein</fullName>
    </recommendedName>
</protein>
<dbReference type="GO" id="GO:0030313">
    <property type="term" value="C:cell envelope"/>
    <property type="evidence" value="ECO:0007669"/>
    <property type="project" value="UniProtKB-SubCell"/>
</dbReference>
<keyword evidence="6" id="KW-1185">Reference proteome</keyword>
<dbReference type="AlphaFoldDB" id="A0A1Y0HKR5"/>
<sequence length="385" mass="41950">MLEKLKQYRLGVAILALVLIASGLIIHKLIAPTLAANLVQGSGRMDGDLINLNAKYAGRISTLNIQEGQHVELGQNIAVLASEEYEAQKAQIEAQISARTQELNAKETELEIASKTIPETLSKAKDNLSIKQHQRTELDKNIASQTSILAQDKHDLERMKNLFEHNLIEKRQVETAALKFQTSGDLLAGLQQKREQLSLAINVANSELIEATAHQKTLRALEQGIEALKSSLKALEASKTQIEAILHEMILRSSVNGVVVEKIANQGEVIGAGSVVATLLDPNSLYLKIFVDTKQNGNLQVGNDAVIFLDGKPNEPIQAKVVRIEQKAEFTPKEVSVPSDRIQRVFALHVKPLSPQPTLKLGIPAVGVVSMDGKGLPKSLNNVPE</sequence>
<evidence type="ECO:0000259" key="4">
    <source>
        <dbReference type="Pfam" id="PF25973"/>
    </source>
</evidence>
<dbReference type="EMBL" id="CP021416">
    <property type="protein sequence ID" value="ARU48668.1"/>
    <property type="molecule type" value="Genomic_DNA"/>
</dbReference>
<feature type="coiled-coil region" evidence="3">
    <location>
        <begin position="187"/>
        <end position="245"/>
    </location>
</feature>
<evidence type="ECO:0000313" key="6">
    <source>
        <dbReference type="Proteomes" id="UP000196005"/>
    </source>
</evidence>
<proteinExistence type="predicted"/>
<feature type="domain" description="CzcB-like barrel-sandwich hybrid" evidence="4">
    <location>
        <begin position="52"/>
        <end position="279"/>
    </location>
</feature>
<evidence type="ECO:0000313" key="5">
    <source>
        <dbReference type="EMBL" id="ARU48668.1"/>
    </source>
</evidence>
<gene>
    <name evidence="5" type="ORF">Sdiek1_1505</name>
</gene>
<name>A0A1Y0HKR5_9BACT</name>
<dbReference type="InterPro" id="IPR050465">
    <property type="entry name" value="UPF0194_transport"/>
</dbReference>
<feature type="coiled-coil region" evidence="3">
    <location>
        <begin position="82"/>
        <end position="109"/>
    </location>
</feature>
<evidence type="ECO:0000256" key="3">
    <source>
        <dbReference type="SAM" id="Coils"/>
    </source>
</evidence>
<dbReference type="PANTHER" id="PTHR32347">
    <property type="entry name" value="EFFLUX SYSTEM COMPONENT YKNX-RELATED"/>
    <property type="match status" value="1"/>
</dbReference>